<dbReference type="EnsemblPlants" id="OGLUM01G28170.1">
    <property type="protein sequence ID" value="OGLUM01G28170.1"/>
    <property type="gene ID" value="OGLUM01G28170"/>
</dbReference>
<dbReference type="InterPro" id="IPR056018">
    <property type="entry name" value="DUF7597"/>
</dbReference>
<accession>A0A0D9YCB4</accession>
<reference evidence="2" key="1">
    <citation type="submission" date="2013-08" db="EMBL/GenBank/DDBJ databases">
        <title>Oryza genome evolution.</title>
        <authorList>
            <person name="Wing R.A."/>
            <person name="Panaud O."/>
            <person name="Oliveira A.C."/>
        </authorList>
    </citation>
    <scope>NUCLEOTIDE SEQUENCE</scope>
</reference>
<proteinExistence type="predicted"/>
<keyword evidence="3" id="KW-1185">Reference proteome</keyword>
<dbReference type="HOGENOM" id="CLU_2088582_0_0_1"/>
<evidence type="ECO:0000259" key="1">
    <source>
        <dbReference type="Pfam" id="PF24530"/>
    </source>
</evidence>
<dbReference type="Gramene" id="OGLUM01G28170.1">
    <property type="protein sequence ID" value="OGLUM01G28170.1"/>
    <property type="gene ID" value="OGLUM01G28170"/>
</dbReference>
<organism evidence="2">
    <name type="scientific">Oryza glumipatula</name>
    <dbReference type="NCBI Taxonomy" id="40148"/>
    <lineage>
        <taxon>Eukaryota</taxon>
        <taxon>Viridiplantae</taxon>
        <taxon>Streptophyta</taxon>
        <taxon>Embryophyta</taxon>
        <taxon>Tracheophyta</taxon>
        <taxon>Spermatophyta</taxon>
        <taxon>Magnoliopsida</taxon>
        <taxon>Liliopsida</taxon>
        <taxon>Poales</taxon>
        <taxon>Poaceae</taxon>
        <taxon>BOP clade</taxon>
        <taxon>Oryzoideae</taxon>
        <taxon>Oryzeae</taxon>
        <taxon>Oryzinae</taxon>
        <taxon>Oryza</taxon>
    </lineage>
</organism>
<dbReference type="AlphaFoldDB" id="A0A0D9YCB4"/>
<evidence type="ECO:0000313" key="3">
    <source>
        <dbReference type="Proteomes" id="UP000026961"/>
    </source>
</evidence>
<reference evidence="2" key="3">
    <citation type="submission" date="2018-05" db="EMBL/GenBank/DDBJ databases">
        <title>OgluRS3 (Oryza glumaepatula Reference Sequence Version 3).</title>
        <authorList>
            <person name="Zhang J."/>
            <person name="Kudrna D."/>
            <person name="Lee S."/>
            <person name="Talag J."/>
            <person name="Welchert J."/>
            <person name="Wing R.A."/>
        </authorList>
    </citation>
    <scope>NUCLEOTIDE SEQUENCE [LARGE SCALE GENOMIC DNA]</scope>
</reference>
<sequence length="117" mass="13552">MANVNPNPHCFLRHGHIVHLGGNLRVPRVDLTIPERPPHCHEDCVLALVDPPLLEEWDNHRVLILEHILDTPAVYDGIHTVTFVKRDQGPNWRASEYTREEWFLLLDFPLELLISSI</sequence>
<reference evidence="2" key="2">
    <citation type="submission" date="2015-04" db="UniProtKB">
        <authorList>
            <consortium name="EnsemblPlants"/>
        </authorList>
    </citation>
    <scope>IDENTIFICATION</scope>
</reference>
<dbReference type="STRING" id="40148.A0A0D9YCB4"/>
<name>A0A0D9YCB4_9ORYZ</name>
<dbReference type="PANTHER" id="PTHR33075">
    <property type="entry name" value="OS02G0499800 PROTEIN"/>
    <property type="match status" value="1"/>
</dbReference>
<dbReference type="Proteomes" id="UP000026961">
    <property type="component" value="Chromosome 1"/>
</dbReference>
<feature type="domain" description="DUF7597" evidence="1">
    <location>
        <begin position="6"/>
        <end position="70"/>
    </location>
</feature>
<evidence type="ECO:0000313" key="2">
    <source>
        <dbReference type="EnsemblPlants" id="OGLUM01G28170.1"/>
    </source>
</evidence>
<protein>
    <recommendedName>
        <fullName evidence="1">DUF7597 domain-containing protein</fullName>
    </recommendedName>
</protein>
<dbReference type="Pfam" id="PF24530">
    <property type="entry name" value="DUF7597"/>
    <property type="match status" value="1"/>
</dbReference>
<dbReference type="PANTHER" id="PTHR33075:SF7">
    <property type="entry name" value="OS02G0303350 PROTEIN"/>
    <property type="match status" value="1"/>
</dbReference>